<proteinExistence type="predicted"/>
<dbReference type="GO" id="GO:0009036">
    <property type="term" value="F:type II site-specific deoxyribonuclease activity"/>
    <property type="evidence" value="ECO:0007669"/>
    <property type="project" value="InterPro"/>
</dbReference>
<accession>A0A2U3I7C6</accession>
<dbReference type="Proteomes" id="UP000238169">
    <property type="component" value="Unassembled WGS sequence"/>
</dbReference>
<dbReference type="AlphaFoldDB" id="A0A2U3I7C6"/>
<dbReference type="InterPro" id="IPR049519">
    <property type="entry name" value="SmaI"/>
</dbReference>
<evidence type="ECO:0000313" key="1">
    <source>
        <dbReference type="EMBL" id="SPB16092.1"/>
    </source>
</evidence>
<organism evidence="1 2">
    <name type="scientific">Caballeronia novacaledonica</name>
    <dbReference type="NCBI Taxonomy" id="1544861"/>
    <lineage>
        <taxon>Bacteria</taxon>
        <taxon>Pseudomonadati</taxon>
        <taxon>Pseudomonadota</taxon>
        <taxon>Betaproteobacteria</taxon>
        <taxon>Burkholderiales</taxon>
        <taxon>Burkholderiaceae</taxon>
        <taxon>Caballeronia</taxon>
    </lineage>
</organism>
<evidence type="ECO:0000313" key="2">
    <source>
        <dbReference type="Proteomes" id="UP000238169"/>
    </source>
</evidence>
<keyword evidence="2" id="KW-1185">Reference proteome</keyword>
<protein>
    <submittedName>
        <fullName evidence="1">Uncharacterized protein</fullName>
    </submittedName>
</protein>
<dbReference type="EMBL" id="OGTP01000010">
    <property type="protein sequence ID" value="SPB16092.1"/>
    <property type="molecule type" value="Genomic_DNA"/>
</dbReference>
<sequence>MQSYERIFTLRRLKDAGAMIRYELVEIPKALLLEAANCELKVCTDSTQDPQPGYGYVKDANGQLKYALYFDGGTERKLQIKHLRKNLCKVHATWVFGSVPA</sequence>
<dbReference type="Pfam" id="PF17411">
    <property type="entry name" value="SmaI"/>
    <property type="match status" value="1"/>
</dbReference>
<reference evidence="2" key="1">
    <citation type="submission" date="2018-01" db="EMBL/GenBank/DDBJ databases">
        <authorList>
            <person name="Peeters C."/>
        </authorList>
    </citation>
    <scope>NUCLEOTIDE SEQUENCE [LARGE SCALE GENOMIC DNA]</scope>
</reference>
<gene>
    <name evidence="1" type="ORF">NOV72_03292</name>
</gene>
<name>A0A2U3I7C6_9BURK</name>